<organism evidence="1">
    <name type="scientific">Arundo donax</name>
    <name type="common">Giant reed</name>
    <name type="synonym">Donax arundinaceus</name>
    <dbReference type="NCBI Taxonomy" id="35708"/>
    <lineage>
        <taxon>Eukaryota</taxon>
        <taxon>Viridiplantae</taxon>
        <taxon>Streptophyta</taxon>
        <taxon>Embryophyta</taxon>
        <taxon>Tracheophyta</taxon>
        <taxon>Spermatophyta</taxon>
        <taxon>Magnoliopsida</taxon>
        <taxon>Liliopsida</taxon>
        <taxon>Poales</taxon>
        <taxon>Poaceae</taxon>
        <taxon>PACMAD clade</taxon>
        <taxon>Arundinoideae</taxon>
        <taxon>Arundineae</taxon>
        <taxon>Arundo</taxon>
    </lineage>
</organism>
<proteinExistence type="predicted"/>
<sequence>MAPYEVERRGSNTGPDWS</sequence>
<protein>
    <submittedName>
        <fullName evidence="1">Uncharacterized protein</fullName>
    </submittedName>
</protein>
<dbReference type="AlphaFoldDB" id="A0A0A9DKW9"/>
<reference evidence="1" key="2">
    <citation type="journal article" date="2015" name="Data Brief">
        <title>Shoot transcriptome of the giant reed, Arundo donax.</title>
        <authorList>
            <person name="Barrero R.A."/>
            <person name="Guerrero F.D."/>
            <person name="Moolhuijzen P."/>
            <person name="Goolsby J.A."/>
            <person name="Tidwell J."/>
            <person name="Bellgard S.E."/>
            <person name="Bellgard M.I."/>
        </authorList>
    </citation>
    <scope>NUCLEOTIDE SEQUENCE</scope>
    <source>
        <tissue evidence="1">Shoot tissue taken approximately 20 cm above the soil surface</tissue>
    </source>
</reference>
<evidence type="ECO:0000313" key="1">
    <source>
        <dbReference type="EMBL" id="JAD89219.1"/>
    </source>
</evidence>
<accession>A0A0A9DKW9</accession>
<reference evidence="1" key="1">
    <citation type="submission" date="2014-09" db="EMBL/GenBank/DDBJ databases">
        <authorList>
            <person name="Magalhaes I.L.F."/>
            <person name="Oliveira U."/>
            <person name="Santos F.R."/>
            <person name="Vidigal T.H.D.A."/>
            <person name="Brescovit A.D."/>
            <person name="Santos A.J."/>
        </authorList>
    </citation>
    <scope>NUCLEOTIDE SEQUENCE</scope>
    <source>
        <tissue evidence="1">Shoot tissue taken approximately 20 cm above the soil surface</tissue>
    </source>
</reference>
<dbReference type="EMBL" id="GBRH01208676">
    <property type="protein sequence ID" value="JAD89219.1"/>
    <property type="molecule type" value="Transcribed_RNA"/>
</dbReference>
<name>A0A0A9DKW9_ARUDO</name>